<dbReference type="eggNOG" id="ENOG5033NSC">
    <property type="taxonomic scope" value="Bacteria"/>
</dbReference>
<reference evidence="1 2" key="1">
    <citation type="submission" date="2009-01" db="EMBL/GenBank/DDBJ databases">
        <authorList>
            <person name="Fulton L."/>
            <person name="Clifton S."/>
            <person name="Chinwalla A.T."/>
            <person name="Mitreva M."/>
            <person name="Sodergren E."/>
            <person name="Weinstock G."/>
            <person name="Clifton S."/>
            <person name="Dooling D.J."/>
            <person name="Fulton B."/>
            <person name="Minx P."/>
            <person name="Pepin K.H."/>
            <person name="Johnson M."/>
            <person name="Bhonagiri V."/>
            <person name="Nash W.E."/>
            <person name="Mardis E.R."/>
            <person name="Wilson R.K."/>
        </authorList>
    </citation>
    <scope>NUCLEOTIDE SEQUENCE [LARGE SCALE GENOMIC DNA]</scope>
    <source>
        <strain evidence="1 2">NRL30031/H210</strain>
    </source>
</reference>
<dbReference type="EMBL" id="ACEN01000005">
    <property type="protein sequence ID" value="EEG34613.1"/>
    <property type="molecule type" value="Genomic_DNA"/>
</dbReference>
<gene>
    <name evidence="1" type="ORF">NEIFLAOT_00229</name>
</gene>
<dbReference type="AlphaFoldDB" id="C0EJZ0"/>
<sequence>MSGNRFFALGDVFRRVGNQYVAAVFARAGAHIDDEIGFADGVFVVFDHNHAVAQIAQAFEGGEQAVVVALVQADGGFVQNVHHAGQAAADLAGEADALGFAAGEGFGGAGEIQVIQPDINQKAETFGNFFEDFFGDLFFVAVQIQRFKELVGFGQRPGGNFVQGFAADVNVAGFFAQTCAAAARAGAVVLVFAQFFAHGFAVGFAVAAFEIGDDAFEGVAAVEGGAAFGQVSEINDFLARAVQHDFFDFCR</sequence>
<dbReference type="Proteomes" id="UP000004457">
    <property type="component" value="Unassembled WGS sequence"/>
</dbReference>
<keyword evidence="2" id="KW-1185">Reference proteome</keyword>
<evidence type="ECO:0000313" key="2">
    <source>
        <dbReference type="Proteomes" id="UP000004457"/>
    </source>
</evidence>
<comment type="caution">
    <text evidence="1">The sequence shown here is derived from an EMBL/GenBank/DDBJ whole genome shotgun (WGS) entry which is preliminary data.</text>
</comment>
<proteinExistence type="predicted"/>
<name>C0EJZ0_NEIFL</name>
<accession>C0EJZ0</accession>
<evidence type="ECO:0000313" key="1">
    <source>
        <dbReference type="EMBL" id="EEG34613.1"/>
    </source>
</evidence>
<organism evidence="1 2">
    <name type="scientific">Neisseria flavescens NRL30031/H210</name>
    <dbReference type="NCBI Taxonomy" id="546264"/>
    <lineage>
        <taxon>Bacteria</taxon>
        <taxon>Pseudomonadati</taxon>
        <taxon>Pseudomonadota</taxon>
        <taxon>Betaproteobacteria</taxon>
        <taxon>Neisseriales</taxon>
        <taxon>Neisseriaceae</taxon>
        <taxon>Neisseria</taxon>
    </lineage>
</organism>
<dbReference type="AntiFam" id="ANF00159">
    <property type="entry name" value="Shadow ORF (opposite uvrA)"/>
</dbReference>
<protein>
    <submittedName>
        <fullName evidence="1">Uncharacterized protein</fullName>
    </submittedName>
</protein>